<proteinExistence type="predicted"/>
<dbReference type="PANTHER" id="PTHR43646:SF6">
    <property type="entry name" value="PRE-MYCOFACTOCIN GLYCOSYLTRANSFERASE"/>
    <property type="match status" value="1"/>
</dbReference>
<dbReference type="InterPro" id="IPR029044">
    <property type="entry name" value="Nucleotide-diphossugar_trans"/>
</dbReference>
<gene>
    <name evidence="3" type="ORF">Poly41_26150</name>
</gene>
<evidence type="ECO:0000256" key="1">
    <source>
        <dbReference type="SAM" id="Phobius"/>
    </source>
</evidence>
<organism evidence="3 4">
    <name type="scientific">Novipirellula artificiosorum</name>
    <dbReference type="NCBI Taxonomy" id="2528016"/>
    <lineage>
        <taxon>Bacteria</taxon>
        <taxon>Pseudomonadati</taxon>
        <taxon>Planctomycetota</taxon>
        <taxon>Planctomycetia</taxon>
        <taxon>Pirellulales</taxon>
        <taxon>Pirellulaceae</taxon>
        <taxon>Novipirellula</taxon>
    </lineage>
</organism>
<keyword evidence="1" id="KW-0472">Membrane</keyword>
<dbReference type="Pfam" id="PF00535">
    <property type="entry name" value="Glycos_transf_2"/>
    <property type="match status" value="1"/>
</dbReference>
<feature type="transmembrane region" description="Helical" evidence="1">
    <location>
        <begin position="293"/>
        <end position="313"/>
    </location>
</feature>
<evidence type="ECO:0000313" key="4">
    <source>
        <dbReference type="Proteomes" id="UP000319143"/>
    </source>
</evidence>
<sequence>MFESASWQDGHFPQNENELNQFCRDTARTVSFVVPARNEELHLESCLASLHAQAEELKNLVAVSLVVVDNSSTDATVKIARRCKATVVNVLPGNPGRARNAGAAEFNADVVAFVDADCVLPRGWLRQMLKHLAESTVVAVGAIQGPASPDAPWVERVWVEMIAPSVKASSDRVLWLPAFNLAVRKSVFDDLGGFDESLATCEDSDLSYRLAIRGELRRDNDFSVRHLGESKTIVEFFQREMWRSQGNFRSAWKRGTTVGECVSLFLPLSYTLVVALAVFLLMISIVVGGFRSWVIFATIGIGVTILPLAIALVKRRRFGKILPAAVLVATYLLARGLGPLVPSRRVPRSGLTSS</sequence>
<evidence type="ECO:0000313" key="3">
    <source>
        <dbReference type="EMBL" id="TWU39759.1"/>
    </source>
</evidence>
<dbReference type="GO" id="GO:0016740">
    <property type="term" value="F:transferase activity"/>
    <property type="evidence" value="ECO:0007669"/>
    <property type="project" value="UniProtKB-KW"/>
</dbReference>
<dbReference type="PANTHER" id="PTHR43646">
    <property type="entry name" value="GLYCOSYLTRANSFERASE"/>
    <property type="match status" value="1"/>
</dbReference>
<dbReference type="Proteomes" id="UP000319143">
    <property type="component" value="Unassembled WGS sequence"/>
</dbReference>
<feature type="domain" description="Glycosyltransferase 2-like" evidence="2">
    <location>
        <begin position="31"/>
        <end position="154"/>
    </location>
</feature>
<feature type="transmembrane region" description="Helical" evidence="1">
    <location>
        <begin position="262"/>
        <end position="287"/>
    </location>
</feature>
<keyword evidence="3" id="KW-0808">Transferase</keyword>
<dbReference type="Gene3D" id="3.90.550.10">
    <property type="entry name" value="Spore Coat Polysaccharide Biosynthesis Protein SpsA, Chain A"/>
    <property type="match status" value="1"/>
</dbReference>
<dbReference type="SUPFAM" id="SSF53448">
    <property type="entry name" value="Nucleotide-diphospho-sugar transferases"/>
    <property type="match status" value="1"/>
</dbReference>
<dbReference type="InterPro" id="IPR001173">
    <property type="entry name" value="Glyco_trans_2-like"/>
</dbReference>
<dbReference type="OrthoDB" id="396512at2"/>
<dbReference type="AlphaFoldDB" id="A0A5C6DY37"/>
<keyword evidence="4" id="KW-1185">Reference proteome</keyword>
<reference evidence="3 4" key="1">
    <citation type="submission" date="2019-02" db="EMBL/GenBank/DDBJ databases">
        <title>Deep-cultivation of Planctomycetes and their phenomic and genomic characterization uncovers novel biology.</title>
        <authorList>
            <person name="Wiegand S."/>
            <person name="Jogler M."/>
            <person name="Boedeker C."/>
            <person name="Pinto D."/>
            <person name="Vollmers J."/>
            <person name="Rivas-Marin E."/>
            <person name="Kohn T."/>
            <person name="Peeters S.H."/>
            <person name="Heuer A."/>
            <person name="Rast P."/>
            <person name="Oberbeckmann S."/>
            <person name="Bunk B."/>
            <person name="Jeske O."/>
            <person name="Meyerdierks A."/>
            <person name="Storesund J.E."/>
            <person name="Kallscheuer N."/>
            <person name="Luecker S."/>
            <person name="Lage O.M."/>
            <person name="Pohl T."/>
            <person name="Merkel B.J."/>
            <person name="Hornburger P."/>
            <person name="Mueller R.-W."/>
            <person name="Bruemmer F."/>
            <person name="Labrenz M."/>
            <person name="Spormann A.M."/>
            <person name="Op Den Camp H."/>
            <person name="Overmann J."/>
            <person name="Amann R."/>
            <person name="Jetten M.S.M."/>
            <person name="Mascher T."/>
            <person name="Medema M.H."/>
            <person name="Devos D.P."/>
            <person name="Kaster A.-K."/>
            <person name="Ovreas L."/>
            <person name="Rohde M."/>
            <person name="Galperin M.Y."/>
            <person name="Jogler C."/>
        </authorList>
    </citation>
    <scope>NUCLEOTIDE SEQUENCE [LARGE SCALE GENOMIC DNA]</scope>
    <source>
        <strain evidence="3 4">Poly41</strain>
    </source>
</reference>
<protein>
    <submittedName>
        <fullName evidence="3">N-glycosyltransferase</fullName>
    </submittedName>
</protein>
<evidence type="ECO:0000259" key="2">
    <source>
        <dbReference type="Pfam" id="PF00535"/>
    </source>
</evidence>
<keyword evidence="1" id="KW-0812">Transmembrane</keyword>
<accession>A0A5C6DY37</accession>
<comment type="caution">
    <text evidence="3">The sequence shown here is derived from an EMBL/GenBank/DDBJ whole genome shotgun (WGS) entry which is preliminary data.</text>
</comment>
<name>A0A5C6DY37_9BACT</name>
<keyword evidence="1" id="KW-1133">Transmembrane helix</keyword>
<dbReference type="EMBL" id="SJPV01000003">
    <property type="protein sequence ID" value="TWU39759.1"/>
    <property type="molecule type" value="Genomic_DNA"/>
</dbReference>